<dbReference type="EMBL" id="VWXF01000001">
    <property type="protein sequence ID" value="NIF20361.1"/>
    <property type="molecule type" value="Genomic_DNA"/>
</dbReference>
<keyword evidence="6" id="KW-1185">Reference proteome</keyword>
<dbReference type="InterPro" id="IPR006143">
    <property type="entry name" value="RND_pump_MFP"/>
</dbReference>
<keyword evidence="2" id="KW-1133">Transmembrane helix</keyword>
<sequence length="363" mass="39328">MNDSRGSSQESSQREAALKVITGAIEGQSVASQKAQRLNKYPVLWVVTGLVLFCCAWEGGAWWATAPLKNAVDTAKVPTAASEIQPPLVAKKEPGSIQEKGLSAAGLIKAQQISTVSAEVTGTIAKIYVKRGQLIKRGDQVAELDTTYQQNAVDEAIIQLHSAQNAMQYQQALLPLMKARYERQMKLSATHLTSTQDVDNARVDWLKTDSALRNATLQVRDAENVLERNQINLSKAIIRAPFDGRVVSLDAALGEIVSPVSSADSYARTGIATIVSTSPFHADVWVPESFLARIKYGQAVKVMPDALRNVTLPGSVSFISPVVDESRAAVLVQIELHNSPAVLKHNMTVHVDFQHNQEANNAG</sequence>
<comment type="caution">
    <text evidence="5">The sequence shown here is derived from an EMBL/GenBank/DDBJ whole genome shotgun (WGS) entry which is preliminary data.</text>
</comment>
<dbReference type="Gene3D" id="2.40.30.170">
    <property type="match status" value="1"/>
</dbReference>
<gene>
    <name evidence="5" type="ORF">F3J40_01840</name>
</gene>
<dbReference type="SUPFAM" id="SSF111369">
    <property type="entry name" value="HlyD-like secretion proteins"/>
    <property type="match status" value="1"/>
</dbReference>
<dbReference type="PANTHER" id="PTHR30469">
    <property type="entry name" value="MULTIDRUG RESISTANCE PROTEIN MDTA"/>
    <property type="match status" value="1"/>
</dbReference>
<evidence type="ECO:0000256" key="1">
    <source>
        <dbReference type="ARBA" id="ARBA00009477"/>
    </source>
</evidence>
<comment type="similarity">
    <text evidence="1">Belongs to the membrane fusion protein (MFP) (TC 8.A.1) family.</text>
</comment>
<name>A0ABX0R4L9_9GAMM</name>
<organism evidence="5 6">
    <name type="scientific">Candidatus Pantoea multigeneris</name>
    <dbReference type="NCBI Taxonomy" id="2608357"/>
    <lineage>
        <taxon>Bacteria</taxon>
        <taxon>Pseudomonadati</taxon>
        <taxon>Pseudomonadota</taxon>
        <taxon>Gammaproteobacteria</taxon>
        <taxon>Enterobacterales</taxon>
        <taxon>Erwiniaceae</taxon>
        <taxon>Pantoea</taxon>
    </lineage>
</organism>
<dbReference type="InterPro" id="IPR058792">
    <property type="entry name" value="Beta-barrel_RND_2"/>
</dbReference>
<dbReference type="PANTHER" id="PTHR30469:SF15">
    <property type="entry name" value="HLYD FAMILY OF SECRETION PROTEINS"/>
    <property type="match status" value="1"/>
</dbReference>
<evidence type="ECO:0000313" key="6">
    <source>
        <dbReference type="Proteomes" id="UP001515683"/>
    </source>
</evidence>
<keyword evidence="2" id="KW-0472">Membrane</keyword>
<protein>
    <submittedName>
        <fullName evidence="5">Efflux RND transporter periplasmic adaptor subunit</fullName>
    </submittedName>
</protein>
<dbReference type="Gene3D" id="2.40.50.100">
    <property type="match status" value="1"/>
</dbReference>
<dbReference type="NCBIfam" id="TIGR01730">
    <property type="entry name" value="RND_mfp"/>
    <property type="match status" value="1"/>
</dbReference>
<accession>A0ABX0R4L9</accession>
<keyword evidence="2" id="KW-0812">Transmembrane</keyword>
<dbReference type="Pfam" id="PF25954">
    <property type="entry name" value="Beta-barrel_RND_2"/>
    <property type="match status" value="1"/>
</dbReference>
<dbReference type="Proteomes" id="UP001515683">
    <property type="component" value="Unassembled WGS sequence"/>
</dbReference>
<evidence type="ECO:0000259" key="4">
    <source>
        <dbReference type="Pfam" id="PF25973"/>
    </source>
</evidence>
<proteinExistence type="inferred from homology"/>
<feature type="domain" description="CzcB-like barrel-sandwich hybrid" evidence="4">
    <location>
        <begin position="113"/>
        <end position="259"/>
    </location>
</feature>
<dbReference type="Gene3D" id="1.10.287.470">
    <property type="entry name" value="Helix hairpin bin"/>
    <property type="match status" value="1"/>
</dbReference>
<feature type="transmembrane region" description="Helical" evidence="2">
    <location>
        <begin position="43"/>
        <end position="64"/>
    </location>
</feature>
<reference evidence="5 6" key="1">
    <citation type="journal article" date="2019" name="bioRxiv">
        <title>Bacteria contribute to plant secondary compound degradation in a generalist herbivore system.</title>
        <authorList>
            <person name="Francoeur C.B."/>
            <person name="Khadempour L."/>
            <person name="Moreira-Soto R.D."/>
            <person name="Gotting K."/>
            <person name="Book A.J."/>
            <person name="Pinto-Tomas A.A."/>
            <person name="Keefover-Ring K."/>
            <person name="Currie C.R."/>
        </authorList>
    </citation>
    <scope>NUCLEOTIDE SEQUENCE [LARGE SCALE GENOMIC DNA]</scope>
    <source>
        <strain evidence="5">Acro-835</strain>
    </source>
</reference>
<evidence type="ECO:0000313" key="5">
    <source>
        <dbReference type="EMBL" id="NIF20361.1"/>
    </source>
</evidence>
<dbReference type="Pfam" id="PF25973">
    <property type="entry name" value="BSH_CzcB"/>
    <property type="match status" value="1"/>
</dbReference>
<dbReference type="RefSeq" id="WP_167012338.1">
    <property type="nucleotide sequence ID" value="NZ_VWXF01000001.1"/>
</dbReference>
<dbReference type="InterPro" id="IPR058647">
    <property type="entry name" value="BSH_CzcB-like"/>
</dbReference>
<feature type="domain" description="CusB-like beta-barrel" evidence="3">
    <location>
        <begin position="284"/>
        <end position="355"/>
    </location>
</feature>
<evidence type="ECO:0000259" key="3">
    <source>
        <dbReference type="Pfam" id="PF25954"/>
    </source>
</evidence>
<evidence type="ECO:0000256" key="2">
    <source>
        <dbReference type="SAM" id="Phobius"/>
    </source>
</evidence>